<dbReference type="InterPro" id="IPR045079">
    <property type="entry name" value="Oxoprolinase-like"/>
</dbReference>
<dbReference type="GO" id="GO:0005829">
    <property type="term" value="C:cytosol"/>
    <property type="evidence" value="ECO:0007669"/>
    <property type="project" value="TreeGrafter"/>
</dbReference>
<keyword evidence="4" id="KW-1185">Reference proteome</keyword>
<dbReference type="PANTHER" id="PTHR11365">
    <property type="entry name" value="5-OXOPROLINASE RELATED"/>
    <property type="match status" value="1"/>
</dbReference>
<accession>D6SRK0</accession>
<dbReference type="OrthoDB" id="9759608at2"/>
<evidence type="ECO:0000313" key="4">
    <source>
        <dbReference type="Proteomes" id="UP000005496"/>
    </source>
</evidence>
<sequence length="681" mass="74286">MTQSRLSTRNPADGRDIPKSGRDYVVGIDTGGTYTDGVLMDYGTREVLASAKTLTTYDDLTRGIIDVLHKIDIDAPSRVKLVGISSTLATNFIAEGNTKPVGLILMGYDQDLIESYGLDSRFATGNYAYFQGGHNAQGEEQSPPDLEGIKNWLKDQQGRLEALAISSYFSPLNPEHEEQAMQAVREVTDIPVVLGHQLSTQLDSIKRATTASLNASLVAVMHEFIQAVKASLKDLGIKAPLMIVKGDGSLMPYTEAARKPVETILSGPAASSIGGRFLSGLDSALVVDVGGTTTDMALIENGNITVSGHGARVGLMETSVQAARIRTVCIGCDSRISINSAKEFQVGPNRVVPLSRLAAMYPEVLQELENLGRGRDCSKSQSDIEYWFQAREVDPDDPVLEHPAKKAVLDLVAQRPLTLHSLLKKMRVNHLVQLNVEDLLQKRIIGVSTLTPTDLLHVRGELDLDSQEASRAAFKYICGLYGLEAKEFNSRIMDHIVAEMTREAFIFLARQGQEDLPEDLDGTWSRWLFQEGLLQNDAYMGISLTSRFPLIGIGAPAEIFVSRVARKLNARFELPRCPGVANAVGAVAGSVIVDKEALVFLQESDSSRSYIVQFEGEKSSYAEMEEALAYAEKTVKRAARWSAEESGAEEPMVSARKNIEGTLHRVQARAVGNPSLSEQFG</sequence>
<dbReference type="SUPFAM" id="SSF53067">
    <property type="entry name" value="Actin-like ATPase domain"/>
    <property type="match status" value="1"/>
</dbReference>
<name>D6SRK0_9BACT</name>
<dbReference type="Proteomes" id="UP000005496">
    <property type="component" value="Unassembled WGS sequence"/>
</dbReference>
<dbReference type="AlphaFoldDB" id="D6SRK0"/>
<dbReference type="InterPro" id="IPR043129">
    <property type="entry name" value="ATPase_NBD"/>
</dbReference>
<dbReference type="Pfam" id="PF05378">
    <property type="entry name" value="Hydant_A_N"/>
    <property type="match status" value="1"/>
</dbReference>
<feature type="domain" description="Hydantoinase A/oxoprolinase" evidence="1">
    <location>
        <begin position="207"/>
        <end position="349"/>
    </location>
</feature>
<dbReference type="eggNOG" id="COG0145">
    <property type="taxonomic scope" value="Bacteria"/>
</dbReference>
<feature type="domain" description="Hydantoinase/oxoprolinase N-terminal" evidence="2">
    <location>
        <begin position="26"/>
        <end position="187"/>
    </location>
</feature>
<protein>
    <submittedName>
        <fullName evidence="3">Hydantoinase/oxoprolinase</fullName>
    </submittedName>
</protein>
<dbReference type="GO" id="GO:0006749">
    <property type="term" value="P:glutathione metabolic process"/>
    <property type="evidence" value="ECO:0007669"/>
    <property type="project" value="TreeGrafter"/>
</dbReference>
<dbReference type="InterPro" id="IPR008040">
    <property type="entry name" value="Hydant_A_N"/>
</dbReference>
<gene>
    <name evidence="3" type="ORF">Dthio_PD0643</name>
</gene>
<dbReference type="EMBL" id="ACJN02000003">
    <property type="protein sequence ID" value="EFI33316.1"/>
    <property type="molecule type" value="Genomic_DNA"/>
</dbReference>
<dbReference type="InterPro" id="IPR002821">
    <property type="entry name" value="Hydantoinase_A"/>
</dbReference>
<evidence type="ECO:0000259" key="2">
    <source>
        <dbReference type="Pfam" id="PF05378"/>
    </source>
</evidence>
<organism evidence="3 4">
    <name type="scientific">Desulfonatronospira thiodismutans ASO3-1</name>
    <dbReference type="NCBI Taxonomy" id="555779"/>
    <lineage>
        <taxon>Bacteria</taxon>
        <taxon>Pseudomonadati</taxon>
        <taxon>Thermodesulfobacteriota</taxon>
        <taxon>Desulfovibrionia</taxon>
        <taxon>Desulfovibrionales</taxon>
        <taxon>Desulfonatronovibrionaceae</taxon>
        <taxon>Desulfonatronospira</taxon>
    </lineage>
</organism>
<dbReference type="Pfam" id="PF01968">
    <property type="entry name" value="Hydantoinase_A"/>
    <property type="match status" value="1"/>
</dbReference>
<dbReference type="PANTHER" id="PTHR11365:SF2">
    <property type="entry name" value="5-OXOPROLINASE"/>
    <property type="match status" value="1"/>
</dbReference>
<evidence type="ECO:0000259" key="1">
    <source>
        <dbReference type="Pfam" id="PF01968"/>
    </source>
</evidence>
<proteinExistence type="predicted"/>
<comment type="caution">
    <text evidence="3">The sequence shown here is derived from an EMBL/GenBank/DDBJ whole genome shotgun (WGS) entry which is preliminary data.</text>
</comment>
<evidence type="ECO:0000313" key="3">
    <source>
        <dbReference type="EMBL" id="EFI33316.1"/>
    </source>
</evidence>
<dbReference type="GO" id="GO:0017168">
    <property type="term" value="F:5-oxoprolinase (ATP-hydrolyzing) activity"/>
    <property type="evidence" value="ECO:0007669"/>
    <property type="project" value="TreeGrafter"/>
</dbReference>
<dbReference type="RefSeq" id="WP_008870674.1">
    <property type="nucleotide sequence ID" value="NZ_ACJN02000003.1"/>
</dbReference>
<reference evidence="3" key="1">
    <citation type="submission" date="2010-05" db="EMBL/GenBank/DDBJ databases">
        <title>The draft genome of Desulfonatronospira thiodismutans ASO3-1.</title>
        <authorList>
            <consortium name="US DOE Joint Genome Institute (JGI-PGF)"/>
            <person name="Lucas S."/>
            <person name="Copeland A."/>
            <person name="Lapidus A."/>
            <person name="Cheng J.-F."/>
            <person name="Bruce D."/>
            <person name="Goodwin L."/>
            <person name="Pitluck S."/>
            <person name="Chertkov O."/>
            <person name="Brettin T."/>
            <person name="Detter J.C."/>
            <person name="Han C."/>
            <person name="Land M.L."/>
            <person name="Hauser L."/>
            <person name="Kyrpides N."/>
            <person name="Mikhailova N."/>
            <person name="Muyzer G."/>
            <person name="Woyke T."/>
        </authorList>
    </citation>
    <scope>NUCLEOTIDE SEQUENCE [LARGE SCALE GENOMIC DNA]</scope>
    <source>
        <strain evidence="3">ASO3-1</strain>
    </source>
</reference>